<dbReference type="WBParaSite" id="TREG1_14210.1">
    <property type="protein sequence ID" value="TREG1_14210.1"/>
    <property type="gene ID" value="TREG1_14210"/>
</dbReference>
<proteinExistence type="predicted"/>
<reference evidence="2" key="2">
    <citation type="submission" date="2023-11" db="UniProtKB">
        <authorList>
            <consortium name="WormBaseParasite"/>
        </authorList>
    </citation>
    <scope>IDENTIFICATION</scope>
</reference>
<evidence type="ECO:0000313" key="1">
    <source>
        <dbReference type="Proteomes" id="UP000050795"/>
    </source>
</evidence>
<evidence type="ECO:0000313" key="2">
    <source>
        <dbReference type="WBParaSite" id="TREG1_14210.1"/>
    </source>
</evidence>
<organism evidence="1 2">
    <name type="scientific">Trichobilharzia regenti</name>
    <name type="common">Nasal bird schistosome</name>
    <dbReference type="NCBI Taxonomy" id="157069"/>
    <lineage>
        <taxon>Eukaryota</taxon>
        <taxon>Metazoa</taxon>
        <taxon>Spiralia</taxon>
        <taxon>Lophotrochozoa</taxon>
        <taxon>Platyhelminthes</taxon>
        <taxon>Trematoda</taxon>
        <taxon>Digenea</taxon>
        <taxon>Strigeidida</taxon>
        <taxon>Schistosomatoidea</taxon>
        <taxon>Schistosomatidae</taxon>
        <taxon>Trichobilharzia</taxon>
    </lineage>
</organism>
<reference evidence="1" key="1">
    <citation type="submission" date="2022-06" db="EMBL/GenBank/DDBJ databases">
        <authorList>
            <person name="Berger JAMES D."/>
            <person name="Berger JAMES D."/>
        </authorList>
    </citation>
    <scope>NUCLEOTIDE SEQUENCE [LARGE SCALE GENOMIC DNA]</scope>
</reference>
<name>A0AA85JBM6_TRIRE</name>
<keyword evidence="1" id="KW-1185">Reference proteome</keyword>
<sequence length="133" mass="14951">MVASGMNFNLKKCKVVKSRTCGLQNASHSLWNESLFCTTSESDLGLVGFDTSVNYTRDEARACALTNSTRRQLGALTPKLVLSPYKTYVRPLLEGHNIIAPPLLRRDADLFERVQRRAKKRVVGLRNNHMMKG</sequence>
<dbReference type="Proteomes" id="UP000050795">
    <property type="component" value="Unassembled WGS sequence"/>
</dbReference>
<accession>A0AA85JBM6</accession>
<dbReference type="AlphaFoldDB" id="A0AA85JBM6"/>
<protein>
    <submittedName>
        <fullName evidence="2">Uncharacterized protein</fullName>
    </submittedName>
</protein>